<organism evidence="2 3">
    <name type="scientific">Rhynchospora pubera</name>
    <dbReference type="NCBI Taxonomy" id="906938"/>
    <lineage>
        <taxon>Eukaryota</taxon>
        <taxon>Viridiplantae</taxon>
        <taxon>Streptophyta</taxon>
        <taxon>Embryophyta</taxon>
        <taxon>Tracheophyta</taxon>
        <taxon>Spermatophyta</taxon>
        <taxon>Magnoliopsida</taxon>
        <taxon>Liliopsida</taxon>
        <taxon>Poales</taxon>
        <taxon>Cyperaceae</taxon>
        <taxon>Cyperoideae</taxon>
        <taxon>Rhynchosporeae</taxon>
        <taxon>Rhynchospora</taxon>
    </lineage>
</organism>
<dbReference type="PANTHER" id="PTHR32387">
    <property type="entry name" value="WU:FJ29H11"/>
    <property type="match status" value="1"/>
</dbReference>
<feature type="region of interest" description="Disordered" evidence="1">
    <location>
        <begin position="1733"/>
        <end position="1752"/>
    </location>
</feature>
<proteinExistence type="predicted"/>
<dbReference type="Gene3D" id="3.30.565.10">
    <property type="entry name" value="Histidine kinase-like ATPase, C-terminal domain"/>
    <property type="match status" value="1"/>
</dbReference>
<comment type="caution">
    <text evidence="2">The sequence shown here is derived from an EMBL/GenBank/DDBJ whole genome shotgun (WGS) entry which is preliminary data.</text>
</comment>
<dbReference type="EMBL" id="JAMFTS010000005">
    <property type="protein sequence ID" value="KAJ4752090.1"/>
    <property type="molecule type" value="Genomic_DNA"/>
</dbReference>
<protein>
    <submittedName>
        <fullName evidence="2">ATP/DNA-binding protein</fullName>
    </submittedName>
</protein>
<evidence type="ECO:0000256" key="1">
    <source>
        <dbReference type="SAM" id="MobiDB-lite"/>
    </source>
</evidence>
<keyword evidence="3" id="KW-1185">Reference proteome</keyword>
<dbReference type="InterPro" id="IPR052957">
    <property type="entry name" value="Auxin_embryo_med"/>
</dbReference>
<evidence type="ECO:0000313" key="3">
    <source>
        <dbReference type="Proteomes" id="UP001140206"/>
    </source>
</evidence>
<dbReference type="SUPFAM" id="SSF55874">
    <property type="entry name" value="ATPase domain of HSP90 chaperone/DNA topoisomerase II/histidine kinase"/>
    <property type="match status" value="1"/>
</dbReference>
<dbReference type="InterPro" id="IPR036890">
    <property type="entry name" value="HATPase_C_sf"/>
</dbReference>
<sequence length="1774" mass="202017">MDEDCEESMTQEKRHIQTIRREKYSITADDNSSSTSQLSWSNPLTADLHQAVANLSAQLYAKDVHFLMELIQNAEDNEYPAGVEPSLEFILTSKDVTGTGAPATLLVFNNEIGFSRMNMESLCSVGLSTKKGRKKEGFIGEKGIGFKSVFLVSNRPYVFSNGYQIRFSDEPEKGCGIGYIVPEWVEERPNIHELESIYGMGKELPATTIILPLRPEKVKGVKKQLSEVHPELLLFLSKIKRLSVREHAEGCSKEETLCSISISSCTGLVSMEDAGASSWYVELFSHEEDMKCQYYMWHQAFPVDPQSKTDGRKGVDMWNISLAFPLGERLNRRTVQADIYAFLPTTMVTNFPFIIHSDFILASSRETILLDNEWNLGILDCVGPAFVLAFHSYVSNHSLPEIAKMLQSVPVHESSFPVLNNVREDIKDLLKEKAVLPCEGYRTGEQIDFCKPGEAVRLLPAFWKILNKAKERGLSLDNASFEGRFILHNLLDSKDFDGMLNFLGVSRLHDGNWYERCIKRCDLAVNLCPDTYVDLICFMMDYPKCYKQFHFKSWQIPIRHVEHDTSSNNMHITMSNKVWYISDTKLYDWLYRWSQMFSSQTSSLYFMPAETQIAFAAHNRRQEIADWLCKKNRLEFISLDKFVQSSCRTDAKQMVHLAFFLYFTHVNNFAMEHTLRGICRNNLPVVDSSGSVHVGSKKILLPASRSNWGKLFNRVNPFLREKYIDIGEIYAEEREVNGNIAPKDSVLNFLIEYTSAVDIPLLQPPDVDLPILDAKLTCQQAFLLLDWVNNLTANYYYTMSKKFVSSLRCGRWVKTISGFDKPENCFLDEGRNSFMIFQITQSRPVAVIDEQYYEGRIVSYSKVLKQIGVTLATDGLSHTAIMKGFVSLAASKQMSGGRVLFLLNFIKHSKEKLLGDPLLLGQLKEKSWLVTSQGLLPPPASYFIRSEFEALLQLSDLPLVDKRFYGPRIGDYENELMFLGVMVNIEQVFRHIPMRLRFPADASLISRESALFLLKCIRKLGESEPEVLEKIKNFPWIKTIVGQKFPNECILYDMQWGLLMFSSKMPLIDVTYYGDDIWSFVMELKVIGVAVYLSDAEKKITDVFKCLLSSSSGPTCSDVAMMLNYVKCISNRMPHAIPDLVSCFSGVRFLKTRHGFRCPSGSILFDPKWGTICTYVDLPLIDDGFHGINIYSYRSELKCLGAVVDFSEGPHFVASGLQLPKEPPGFFSAEAALMLLHCTGLLMKRSTDSALPEFFLTKIRDGKWLKTNIGYKSPKECVLIQSSWQSLLKPLNGPFVDEVFYGSQIHLYRDQLKAIGAIVDTHDVCFHVYTLLLSQQDNQVISPVLGFLEKNRWKPTSEAVNSGDLPLWLPERHGIEGKWVPSKLCILHDKDNLFSVSNQPLHFLEKHYNKKMLRYFSFAFEVPHFPSIDAYLSLWHSWENGDHDELTVEECSSFWNYAVANWNQYANVVKEKMKKVPCTCTALGTIQLVDIENSAIPDDLELTSLFTLSNEEALFVWYPFEDSPTIPLRQLFDIYYEIGVKKLSEMVTSSVAFCIRKSSREDSVLKSRLIVSGLLKILLGVLAGPRIRMPLRERHEAVLAVLNLKVCASDEPVMVDHVLVFPSLKEYSAKGRRVVFLDKAAQTIFVHRGTFEKRHTSIEFITYFARAISNILPLDMAYIYNDICRLIQTGTTFGFEEGAVKFILHTENLHIYKEDEEFLSTLFSAEQSSTPYLRRSSRAAPSSLPSPPGSSQKKRRLVHLSLTLSLWWVVVVAC</sequence>
<gene>
    <name evidence="2" type="ORF">LUZ62_086495</name>
</gene>
<accession>A0AAV8C8W0</accession>
<evidence type="ECO:0000313" key="2">
    <source>
        <dbReference type="EMBL" id="KAJ4752090.1"/>
    </source>
</evidence>
<reference evidence="2" key="1">
    <citation type="submission" date="2022-08" db="EMBL/GenBank/DDBJ databases">
        <authorList>
            <person name="Marques A."/>
        </authorList>
    </citation>
    <scope>NUCLEOTIDE SEQUENCE</scope>
    <source>
        <strain evidence="2">RhyPub2mFocal</strain>
        <tissue evidence="2">Leaves</tissue>
    </source>
</reference>
<name>A0AAV8C8W0_9POAL</name>
<dbReference type="NCBIfam" id="NF047352">
    <property type="entry name" value="P_loop_sacsin"/>
    <property type="match status" value="1"/>
</dbReference>
<dbReference type="PANTHER" id="PTHR32387:SF11">
    <property type="entry name" value="PROTEIN NO VEIN C-TERMINAL DOMAIN-CONTAINING PROTEIN"/>
    <property type="match status" value="1"/>
</dbReference>
<dbReference type="Proteomes" id="UP001140206">
    <property type="component" value="Chromosome 5"/>
</dbReference>